<dbReference type="AlphaFoldDB" id="A0A2M6W757"/>
<feature type="domain" description="Thioredoxin" evidence="1">
    <location>
        <begin position="1"/>
        <end position="88"/>
    </location>
</feature>
<organism evidence="2 3">
    <name type="scientific">Candidatus Magasanikbacteria bacterium CG10_big_fil_rev_8_21_14_0_10_36_32</name>
    <dbReference type="NCBI Taxonomy" id="1974646"/>
    <lineage>
        <taxon>Bacteria</taxon>
        <taxon>Candidatus Magasanikiibacteriota</taxon>
    </lineage>
</organism>
<dbReference type="Gene3D" id="3.40.30.10">
    <property type="entry name" value="Glutaredoxin"/>
    <property type="match status" value="1"/>
</dbReference>
<dbReference type="SUPFAM" id="SSF52833">
    <property type="entry name" value="Thioredoxin-like"/>
    <property type="match status" value="1"/>
</dbReference>
<dbReference type="InterPro" id="IPR036249">
    <property type="entry name" value="Thioredoxin-like_sf"/>
</dbReference>
<protein>
    <recommendedName>
        <fullName evidence="1">Thioredoxin domain-containing protein</fullName>
    </recommendedName>
</protein>
<name>A0A2M6W757_9BACT</name>
<reference evidence="3" key="1">
    <citation type="submission" date="2017-09" db="EMBL/GenBank/DDBJ databases">
        <title>Depth-based differentiation of microbial function through sediment-hosted aquifers and enrichment of novel symbionts in the deep terrestrial subsurface.</title>
        <authorList>
            <person name="Probst A.J."/>
            <person name="Ladd B."/>
            <person name="Jarett J.K."/>
            <person name="Geller-Mcgrath D.E."/>
            <person name="Sieber C.M.K."/>
            <person name="Emerson J.B."/>
            <person name="Anantharaman K."/>
            <person name="Thomas B.C."/>
            <person name="Malmstrom R."/>
            <person name="Stieglmeier M."/>
            <person name="Klingl A."/>
            <person name="Woyke T."/>
            <person name="Ryan C.M."/>
            <person name="Banfield J.F."/>
        </authorList>
    </citation>
    <scope>NUCLEOTIDE SEQUENCE [LARGE SCALE GENOMIC DNA]</scope>
</reference>
<sequence length="89" mass="10772">MKVLKFGAVWCPGCLIMKPRWEEIETENSWLQTEYHDFDNEKEIVNKYQIDNILPVFIFLDKDDKEFLRFNGEMSKEELLKIINENKDK</sequence>
<dbReference type="PROSITE" id="PS51352">
    <property type="entry name" value="THIOREDOXIN_2"/>
    <property type="match status" value="1"/>
</dbReference>
<proteinExistence type="predicted"/>
<dbReference type="InterPro" id="IPR013766">
    <property type="entry name" value="Thioredoxin_domain"/>
</dbReference>
<evidence type="ECO:0000313" key="3">
    <source>
        <dbReference type="Proteomes" id="UP000231426"/>
    </source>
</evidence>
<dbReference type="Proteomes" id="UP000231426">
    <property type="component" value="Unassembled WGS sequence"/>
</dbReference>
<dbReference type="CDD" id="cd02947">
    <property type="entry name" value="TRX_family"/>
    <property type="match status" value="1"/>
</dbReference>
<evidence type="ECO:0000313" key="2">
    <source>
        <dbReference type="EMBL" id="PIT88604.1"/>
    </source>
</evidence>
<evidence type="ECO:0000259" key="1">
    <source>
        <dbReference type="PROSITE" id="PS51352"/>
    </source>
</evidence>
<gene>
    <name evidence="2" type="ORF">COU29_02400</name>
</gene>
<accession>A0A2M6W757</accession>
<dbReference type="Pfam" id="PF00085">
    <property type="entry name" value="Thioredoxin"/>
    <property type="match status" value="1"/>
</dbReference>
<dbReference type="EMBL" id="PFBV01000003">
    <property type="protein sequence ID" value="PIT88604.1"/>
    <property type="molecule type" value="Genomic_DNA"/>
</dbReference>
<comment type="caution">
    <text evidence="2">The sequence shown here is derived from an EMBL/GenBank/DDBJ whole genome shotgun (WGS) entry which is preliminary data.</text>
</comment>